<dbReference type="PANTHER" id="PTHR34984">
    <property type="entry name" value="CARBON STORAGE REGULATOR"/>
    <property type="match status" value="1"/>
</dbReference>
<dbReference type="EMBL" id="LT669839">
    <property type="protein sequence ID" value="SHD76640.1"/>
    <property type="molecule type" value="Genomic_DNA"/>
</dbReference>
<organism evidence="6 7">
    <name type="scientific">[Clostridium] ultunense Esp</name>
    <dbReference type="NCBI Taxonomy" id="1288971"/>
    <lineage>
        <taxon>Bacteria</taxon>
        <taxon>Bacillati</taxon>
        <taxon>Bacillota</taxon>
        <taxon>Tissierellia</taxon>
        <taxon>Tissierellales</taxon>
        <taxon>Tepidimicrobiaceae</taxon>
        <taxon>Schnuerera</taxon>
    </lineage>
</organism>
<evidence type="ECO:0000313" key="7">
    <source>
        <dbReference type="Proteomes" id="UP000245423"/>
    </source>
</evidence>
<proteinExistence type="inferred from homology"/>
<dbReference type="GO" id="GO:0006402">
    <property type="term" value="P:mRNA catabolic process"/>
    <property type="evidence" value="ECO:0007669"/>
    <property type="project" value="InterPro"/>
</dbReference>
<name>M1YVR5_9FIRM</name>
<accession>M1YVR5</accession>
<evidence type="ECO:0000256" key="5">
    <source>
        <dbReference type="HAMAP-Rule" id="MF_00167"/>
    </source>
</evidence>
<dbReference type="FunFam" id="2.60.40.4380:FF:000002">
    <property type="entry name" value="Translational regulator CsrA"/>
    <property type="match status" value="1"/>
</dbReference>
<evidence type="ECO:0000256" key="1">
    <source>
        <dbReference type="ARBA" id="ARBA00022490"/>
    </source>
</evidence>
<dbReference type="RefSeq" id="WP_005584544.1">
    <property type="nucleotide sequence ID" value="NZ_LT669839.1"/>
</dbReference>
<reference evidence="6 7" key="1">
    <citation type="submission" date="2016-11" db="EMBL/GenBank/DDBJ databases">
        <authorList>
            <person name="Manzoor S."/>
        </authorList>
    </citation>
    <scope>NUCLEOTIDE SEQUENCE [LARGE SCALE GENOMIC DNA]</scope>
    <source>
        <strain evidence="6">Clostridium ultunense strain Esp</strain>
    </source>
</reference>
<dbReference type="AlphaFoldDB" id="M1YVR5"/>
<keyword evidence="7" id="KW-1185">Reference proteome</keyword>
<dbReference type="GO" id="GO:1902208">
    <property type="term" value="P:regulation of bacterial-type flagellum assembly"/>
    <property type="evidence" value="ECO:0007669"/>
    <property type="project" value="UniProtKB-UniRule"/>
</dbReference>
<dbReference type="GO" id="GO:0044781">
    <property type="term" value="P:bacterial-type flagellum organization"/>
    <property type="evidence" value="ECO:0007669"/>
    <property type="project" value="UniProtKB-KW"/>
</dbReference>
<keyword evidence="5" id="KW-1005">Bacterial flagellum biogenesis</keyword>
<comment type="subcellular location">
    <subcellularLocation>
        <location evidence="5">Cytoplasm</location>
    </subcellularLocation>
</comment>
<dbReference type="Pfam" id="PF02599">
    <property type="entry name" value="CsrA"/>
    <property type="match status" value="1"/>
</dbReference>
<dbReference type="SUPFAM" id="SSF117130">
    <property type="entry name" value="CsrA-like"/>
    <property type="match status" value="1"/>
</dbReference>
<keyword evidence="1 5" id="KW-0963">Cytoplasm</keyword>
<keyword evidence="3 5" id="KW-0810">Translation regulation</keyword>
<evidence type="ECO:0000256" key="3">
    <source>
        <dbReference type="ARBA" id="ARBA00022845"/>
    </source>
</evidence>
<evidence type="ECO:0000256" key="4">
    <source>
        <dbReference type="ARBA" id="ARBA00022884"/>
    </source>
</evidence>
<evidence type="ECO:0000313" key="6">
    <source>
        <dbReference type="EMBL" id="SHD76640.1"/>
    </source>
</evidence>
<dbReference type="GO" id="GO:0005829">
    <property type="term" value="C:cytosol"/>
    <property type="evidence" value="ECO:0007669"/>
    <property type="project" value="TreeGrafter"/>
</dbReference>
<dbReference type="InterPro" id="IPR003751">
    <property type="entry name" value="CsrA"/>
</dbReference>
<gene>
    <name evidence="5 6" type="primary">csrA</name>
    <name evidence="6" type="ORF">CUESP1_1268</name>
</gene>
<dbReference type="GO" id="GO:0006109">
    <property type="term" value="P:regulation of carbohydrate metabolic process"/>
    <property type="evidence" value="ECO:0007669"/>
    <property type="project" value="InterPro"/>
</dbReference>
<protein>
    <recommendedName>
        <fullName evidence="5">Translational regulator CsrA</fullName>
    </recommendedName>
</protein>
<comment type="similarity">
    <text evidence="5">Belongs to the CsrA/RsmA family.</text>
</comment>
<evidence type="ECO:0000256" key="2">
    <source>
        <dbReference type="ARBA" id="ARBA00022491"/>
    </source>
</evidence>
<comment type="subunit">
    <text evidence="5">Homodimer; the beta-strands of each monomer intercalate to form a hydrophobic core, while the alpha-helices form wings that extend away from the core.</text>
</comment>
<keyword evidence="4 5" id="KW-0694">RNA-binding</keyword>
<dbReference type="InterPro" id="IPR036107">
    <property type="entry name" value="CsrA_sf"/>
</dbReference>
<dbReference type="PANTHER" id="PTHR34984:SF1">
    <property type="entry name" value="CARBON STORAGE REGULATOR"/>
    <property type="match status" value="1"/>
</dbReference>
<dbReference type="Proteomes" id="UP000245423">
    <property type="component" value="Chromosome 1"/>
</dbReference>
<dbReference type="GO" id="GO:0045947">
    <property type="term" value="P:negative regulation of translational initiation"/>
    <property type="evidence" value="ECO:0007669"/>
    <property type="project" value="UniProtKB-UniRule"/>
</dbReference>
<dbReference type="HOGENOM" id="CLU_164837_0_1_9"/>
<comment type="function">
    <text evidence="5">A translational regulator that binds mRNA to regulate translation initiation and/or mRNA stability. Usually binds in the 5'-UTR at or near the Shine-Dalgarno sequence preventing ribosome-binding, thus repressing translation. Its main target seems to be the major flagellin gene, while its function is anatagonized by FliW.</text>
</comment>
<keyword evidence="2 5" id="KW-0678">Repressor</keyword>
<sequence length="76" mass="8800">MLILSRKKDESIIIDGNIEIKVLEIEDGKVRIGIEAPKNIDIFRKELYKCIQEENVEAANAKLDVNKMNQFLKNKK</sequence>
<dbReference type="Gene3D" id="2.60.40.4380">
    <property type="entry name" value="Translational regulator CsrA"/>
    <property type="match status" value="1"/>
</dbReference>
<dbReference type="NCBIfam" id="NF002469">
    <property type="entry name" value="PRK01712.1"/>
    <property type="match status" value="1"/>
</dbReference>
<dbReference type="GO" id="GO:0048027">
    <property type="term" value="F:mRNA 5'-UTR binding"/>
    <property type="evidence" value="ECO:0007669"/>
    <property type="project" value="UniProtKB-UniRule"/>
</dbReference>
<dbReference type="NCBIfam" id="TIGR00202">
    <property type="entry name" value="csrA"/>
    <property type="match status" value="1"/>
</dbReference>
<dbReference type="OrthoDB" id="9809061at2"/>
<dbReference type="HAMAP" id="MF_00167">
    <property type="entry name" value="CsrA"/>
    <property type="match status" value="1"/>
</dbReference>